<dbReference type="Proteomes" id="UP000237000">
    <property type="component" value="Unassembled WGS sequence"/>
</dbReference>
<gene>
    <name evidence="1" type="ORF">TorRG33x02_162830</name>
</gene>
<dbReference type="EMBL" id="JXTC01000111">
    <property type="protein sequence ID" value="PON87904.1"/>
    <property type="molecule type" value="Genomic_DNA"/>
</dbReference>
<protein>
    <submittedName>
        <fullName evidence="1">Uncharacterized protein</fullName>
    </submittedName>
</protein>
<sequence length="109" mass="12138">MASVCNIVSISTPSGRFKPLTEHPFANLKPLSPPIPQAPSNCSLLKDCPPDTSSSPLTQPWRRQLEFQKVIVRIGLGFSAVKLSGFLFWEKLLTLALLHRQVQPHDLNH</sequence>
<dbReference type="InParanoid" id="A0A2P5EQS2"/>
<dbReference type="OrthoDB" id="10517519at2759"/>
<organism evidence="1 2">
    <name type="scientific">Trema orientale</name>
    <name type="common">Charcoal tree</name>
    <name type="synonym">Celtis orientalis</name>
    <dbReference type="NCBI Taxonomy" id="63057"/>
    <lineage>
        <taxon>Eukaryota</taxon>
        <taxon>Viridiplantae</taxon>
        <taxon>Streptophyta</taxon>
        <taxon>Embryophyta</taxon>
        <taxon>Tracheophyta</taxon>
        <taxon>Spermatophyta</taxon>
        <taxon>Magnoliopsida</taxon>
        <taxon>eudicotyledons</taxon>
        <taxon>Gunneridae</taxon>
        <taxon>Pentapetalae</taxon>
        <taxon>rosids</taxon>
        <taxon>fabids</taxon>
        <taxon>Rosales</taxon>
        <taxon>Cannabaceae</taxon>
        <taxon>Trema</taxon>
    </lineage>
</organism>
<evidence type="ECO:0000313" key="2">
    <source>
        <dbReference type="Proteomes" id="UP000237000"/>
    </source>
</evidence>
<accession>A0A2P5EQS2</accession>
<name>A0A2P5EQS2_TREOI</name>
<dbReference type="AlphaFoldDB" id="A0A2P5EQS2"/>
<keyword evidence="2" id="KW-1185">Reference proteome</keyword>
<comment type="caution">
    <text evidence="1">The sequence shown here is derived from an EMBL/GenBank/DDBJ whole genome shotgun (WGS) entry which is preliminary data.</text>
</comment>
<proteinExistence type="predicted"/>
<evidence type="ECO:0000313" key="1">
    <source>
        <dbReference type="EMBL" id="PON87904.1"/>
    </source>
</evidence>
<reference evidence="2" key="1">
    <citation type="submission" date="2016-06" db="EMBL/GenBank/DDBJ databases">
        <title>Parallel loss of symbiosis genes in relatives of nitrogen-fixing non-legume Parasponia.</title>
        <authorList>
            <person name="Van Velzen R."/>
            <person name="Holmer R."/>
            <person name="Bu F."/>
            <person name="Rutten L."/>
            <person name="Van Zeijl A."/>
            <person name="Liu W."/>
            <person name="Santuari L."/>
            <person name="Cao Q."/>
            <person name="Sharma T."/>
            <person name="Shen D."/>
            <person name="Roswanjaya Y."/>
            <person name="Wardhani T."/>
            <person name="Kalhor M.S."/>
            <person name="Jansen J."/>
            <person name="Van den Hoogen J."/>
            <person name="Gungor B."/>
            <person name="Hartog M."/>
            <person name="Hontelez J."/>
            <person name="Verver J."/>
            <person name="Yang W.-C."/>
            <person name="Schijlen E."/>
            <person name="Repin R."/>
            <person name="Schilthuizen M."/>
            <person name="Schranz E."/>
            <person name="Heidstra R."/>
            <person name="Miyata K."/>
            <person name="Fedorova E."/>
            <person name="Kohlen W."/>
            <person name="Bisseling T."/>
            <person name="Smit S."/>
            <person name="Geurts R."/>
        </authorList>
    </citation>
    <scope>NUCLEOTIDE SEQUENCE [LARGE SCALE GENOMIC DNA]</scope>
    <source>
        <strain evidence="2">cv. RG33-2</strain>
    </source>
</reference>